<dbReference type="Proteomes" id="UP000077315">
    <property type="component" value="Unassembled WGS sequence"/>
</dbReference>
<proteinExistence type="predicted"/>
<dbReference type="PANTHER" id="PTHR12558:SF10">
    <property type="entry name" value="CELL DIVISION CYCLE PROTEIN 23 HOMOLOG"/>
    <property type="match status" value="1"/>
</dbReference>
<keyword evidence="2" id="KW-0677">Repeat</keyword>
<dbReference type="Pfam" id="PF13181">
    <property type="entry name" value="TPR_8"/>
    <property type="match status" value="1"/>
</dbReference>
<evidence type="ECO:0000256" key="1">
    <source>
        <dbReference type="ARBA" id="ARBA00022618"/>
    </source>
</evidence>
<evidence type="ECO:0000259" key="8">
    <source>
        <dbReference type="Pfam" id="PF04049"/>
    </source>
</evidence>
<feature type="domain" description="Cdc23" evidence="8">
    <location>
        <begin position="11"/>
        <end position="281"/>
    </location>
</feature>
<dbReference type="Pfam" id="PF13414">
    <property type="entry name" value="TPR_11"/>
    <property type="match status" value="1"/>
</dbReference>
<name>A0A167K4T5_PHYB8</name>
<dbReference type="OrthoDB" id="10262026at2759"/>
<dbReference type="EMBL" id="KV441024">
    <property type="protein sequence ID" value="OAD67286.1"/>
    <property type="molecule type" value="Genomic_DNA"/>
</dbReference>
<evidence type="ECO:0000256" key="5">
    <source>
        <dbReference type="ARBA" id="ARBA00022803"/>
    </source>
</evidence>
<reference evidence="10" key="1">
    <citation type="submission" date="2015-06" db="EMBL/GenBank/DDBJ databases">
        <title>Expansion of signal transduction pathways in fungi by whole-genome duplication.</title>
        <authorList>
            <consortium name="DOE Joint Genome Institute"/>
            <person name="Corrochano L.M."/>
            <person name="Kuo A."/>
            <person name="Marcet-Houben M."/>
            <person name="Polaino S."/>
            <person name="Salamov A."/>
            <person name="Villalobos J.M."/>
            <person name="Alvarez M.I."/>
            <person name="Avalos J."/>
            <person name="Benito E.P."/>
            <person name="Benoit I."/>
            <person name="Burger G."/>
            <person name="Camino L.P."/>
            <person name="Canovas D."/>
            <person name="Cerda-Olmedo E."/>
            <person name="Cheng J.-F."/>
            <person name="Dominguez A."/>
            <person name="Elias M."/>
            <person name="Eslava A.P."/>
            <person name="Glaser F."/>
            <person name="Grimwood J."/>
            <person name="Gutierrez G."/>
            <person name="Heitman J."/>
            <person name="Henrissat B."/>
            <person name="Iturriaga E.A."/>
            <person name="Lang B.F."/>
            <person name="Lavin J.L."/>
            <person name="Lee S."/>
            <person name="Li W."/>
            <person name="Lindquist E."/>
            <person name="Lopez-Garcia S."/>
            <person name="Luque E.M."/>
            <person name="Marcos A.T."/>
            <person name="Martin J."/>
            <person name="McCluskey K."/>
            <person name="Medina H.R."/>
            <person name="Miralles-Duran A."/>
            <person name="Miyazaki A."/>
            <person name="Munoz-Torres E."/>
            <person name="Oguiza J.A."/>
            <person name="Ohm R."/>
            <person name="Olmedo M."/>
            <person name="Orejas M."/>
            <person name="Ortiz-Castellanos L."/>
            <person name="Pisabarro A.G."/>
            <person name="Rodriguez-Romero J."/>
            <person name="Ruiz-Herrera J."/>
            <person name="Ruiz-Vazquez R."/>
            <person name="Sanz C."/>
            <person name="Schackwitz W."/>
            <person name="Schmutz J."/>
            <person name="Shahriari M."/>
            <person name="Shelest E."/>
            <person name="Silva-Franco F."/>
            <person name="Soanes D."/>
            <person name="Syed K."/>
            <person name="Tagua V.G."/>
            <person name="Talbot N.J."/>
            <person name="Thon M."/>
            <person name="De vries R.P."/>
            <person name="Wiebenga A."/>
            <person name="Yadav J.S."/>
            <person name="Braun E.L."/>
            <person name="Baker S."/>
            <person name="Garre V."/>
            <person name="Horwitz B."/>
            <person name="Torres-Martinez S."/>
            <person name="Idnurm A."/>
            <person name="Herrera-Estrella A."/>
            <person name="Gabaldon T."/>
            <person name="Grigoriev I.V."/>
        </authorList>
    </citation>
    <scope>NUCLEOTIDE SEQUENCE [LARGE SCALE GENOMIC DNA]</scope>
    <source>
        <strain evidence="10">NRRL 1555(-)</strain>
    </source>
</reference>
<dbReference type="SUPFAM" id="SSF48452">
    <property type="entry name" value="TPR-like"/>
    <property type="match status" value="2"/>
</dbReference>
<gene>
    <name evidence="9" type="ORF">PHYBLDRAFT_174325</name>
</gene>
<dbReference type="FunCoup" id="A0A167K4T5">
    <property type="interactions" value="385"/>
</dbReference>
<evidence type="ECO:0000256" key="7">
    <source>
        <dbReference type="PROSITE-ProRule" id="PRU00339"/>
    </source>
</evidence>
<dbReference type="PANTHER" id="PTHR12558">
    <property type="entry name" value="CELL DIVISION CYCLE 16,23,27"/>
    <property type="match status" value="1"/>
</dbReference>
<organism evidence="9 10">
    <name type="scientific">Phycomyces blakesleeanus (strain ATCC 8743b / DSM 1359 / FGSC 10004 / NBRC 33097 / NRRL 1555)</name>
    <dbReference type="NCBI Taxonomy" id="763407"/>
    <lineage>
        <taxon>Eukaryota</taxon>
        <taxon>Fungi</taxon>
        <taxon>Fungi incertae sedis</taxon>
        <taxon>Mucoromycota</taxon>
        <taxon>Mucoromycotina</taxon>
        <taxon>Mucoromycetes</taxon>
        <taxon>Mucorales</taxon>
        <taxon>Phycomycetaceae</taxon>
        <taxon>Phycomyces</taxon>
    </lineage>
</organism>
<dbReference type="InterPro" id="IPR011990">
    <property type="entry name" value="TPR-like_helical_dom_sf"/>
</dbReference>
<dbReference type="GO" id="GO:0045842">
    <property type="term" value="P:positive regulation of mitotic metaphase/anaphase transition"/>
    <property type="evidence" value="ECO:0007669"/>
    <property type="project" value="TreeGrafter"/>
</dbReference>
<keyword evidence="5 7" id="KW-0802">TPR repeat</keyword>
<evidence type="ECO:0000313" key="9">
    <source>
        <dbReference type="EMBL" id="OAD67286.1"/>
    </source>
</evidence>
<evidence type="ECO:0000256" key="6">
    <source>
        <dbReference type="ARBA" id="ARBA00023306"/>
    </source>
</evidence>
<sequence>MTYSVEKVKKFKANLQESVLICSERCLLNATHWTTEIINGIEYPDHEKELLTDSIFYPASLETTNYESKYPRLTEQEYNRYQYAKSAFQMRQYENAHHLLKGHNAPRLKFLRLYAFYLAGEKGKAEEMLDILGSTENPQAENSAIPFLYEELLIGYDKGELDAFCLYLQSTVVELYINRYGVVLRKRKEYFKAAKVLLRSIHEYEYNWSAWMELCMIVQDETMFEDIKQLLNSDMPDSIMKDFFLAKVSLRLHLPKHHFDEAIKPLTEYFSNSAYITTQHATAFYEANQYKQASDLFQDIQERHPYRIEGLELYSNMLFLESNAEKLSLLADQCMRVDKYRTETCCVIANYYNISRNIDKSIEYLKRALKLDRSVHWVWTLLGHDYIEVKNTDAAIVCYRRAIDENPSDYRAWYALGQTYQILNLDAYAVSYYNKTLELRQVSKLYIYMRVPHDIRVWKCLVECHDRLGNREKREYCHQKAQQCKIGKPCVAAIELARLFAKMGQQAKAVKNYIEDMEGEVAEANLFVARDFIAKTDYSSAESFIEPVLSMSYPYNAEAKELLKELVALKINRRDEEMR</sequence>
<dbReference type="Pfam" id="PF04049">
    <property type="entry name" value="ANAPC8"/>
    <property type="match status" value="1"/>
</dbReference>
<dbReference type="GO" id="GO:0005680">
    <property type="term" value="C:anaphase-promoting complex"/>
    <property type="evidence" value="ECO:0007669"/>
    <property type="project" value="InterPro"/>
</dbReference>
<dbReference type="PROSITE" id="PS50005">
    <property type="entry name" value="TPR"/>
    <property type="match status" value="1"/>
</dbReference>
<dbReference type="GO" id="GO:0016567">
    <property type="term" value="P:protein ubiquitination"/>
    <property type="evidence" value="ECO:0007669"/>
    <property type="project" value="TreeGrafter"/>
</dbReference>
<dbReference type="GO" id="GO:0051301">
    <property type="term" value="P:cell division"/>
    <property type="evidence" value="ECO:0007669"/>
    <property type="project" value="UniProtKB-KW"/>
</dbReference>
<accession>A0A167K4T5</accession>
<dbReference type="SMART" id="SM00028">
    <property type="entry name" value="TPR"/>
    <property type="match status" value="3"/>
</dbReference>
<dbReference type="VEuPathDB" id="FungiDB:PHYBLDRAFT_174325"/>
<protein>
    <recommendedName>
        <fullName evidence="8">Cdc23 domain-containing protein</fullName>
    </recommendedName>
</protein>
<dbReference type="RefSeq" id="XP_018285326.1">
    <property type="nucleotide sequence ID" value="XM_018437230.1"/>
</dbReference>
<dbReference type="InterPro" id="IPR019734">
    <property type="entry name" value="TPR_rpt"/>
</dbReference>
<dbReference type="InParanoid" id="A0A167K4T5"/>
<keyword evidence="1" id="KW-0132">Cell division</keyword>
<keyword evidence="3" id="KW-0498">Mitosis</keyword>
<keyword evidence="10" id="KW-1185">Reference proteome</keyword>
<keyword evidence="4" id="KW-0833">Ubl conjugation pathway</keyword>
<dbReference type="STRING" id="763407.A0A167K4T5"/>
<evidence type="ECO:0000256" key="2">
    <source>
        <dbReference type="ARBA" id="ARBA00022737"/>
    </source>
</evidence>
<dbReference type="InterPro" id="IPR007192">
    <property type="entry name" value="APC8"/>
</dbReference>
<dbReference type="GO" id="GO:0031145">
    <property type="term" value="P:anaphase-promoting complex-dependent catabolic process"/>
    <property type="evidence" value="ECO:0007669"/>
    <property type="project" value="TreeGrafter"/>
</dbReference>
<dbReference type="AlphaFoldDB" id="A0A167K4T5"/>
<dbReference type="Gene3D" id="1.25.40.10">
    <property type="entry name" value="Tetratricopeptide repeat domain"/>
    <property type="match status" value="2"/>
</dbReference>
<evidence type="ECO:0000256" key="3">
    <source>
        <dbReference type="ARBA" id="ARBA00022776"/>
    </source>
</evidence>
<dbReference type="GeneID" id="28998136"/>
<evidence type="ECO:0000313" key="10">
    <source>
        <dbReference type="Proteomes" id="UP000077315"/>
    </source>
</evidence>
<evidence type="ECO:0000256" key="4">
    <source>
        <dbReference type="ARBA" id="ARBA00022786"/>
    </source>
</evidence>
<feature type="repeat" description="TPR" evidence="7">
    <location>
        <begin position="376"/>
        <end position="409"/>
    </location>
</feature>
<keyword evidence="6" id="KW-0131">Cell cycle</keyword>